<protein>
    <recommendedName>
        <fullName evidence="2">N-acetylglucosaminylphosphatidylinositol deacetylase</fullName>
        <ecNumber evidence="2">3.5.1.89</ecNumber>
    </recommendedName>
</protein>
<reference evidence="4 5" key="1">
    <citation type="journal article" date="2018" name="Cell">
        <title>The Chara Genome: Secondary Complexity and Implications for Plant Terrestrialization.</title>
        <authorList>
            <person name="Nishiyama T."/>
            <person name="Sakayama H."/>
            <person name="Vries J.D."/>
            <person name="Buschmann H."/>
            <person name="Saint-Marcoux D."/>
            <person name="Ullrich K.K."/>
            <person name="Haas F.B."/>
            <person name="Vanderstraeten L."/>
            <person name="Becker D."/>
            <person name="Lang D."/>
            <person name="Vosolsobe S."/>
            <person name="Rombauts S."/>
            <person name="Wilhelmsson P.K.I."/>
            <person name="Janitza P."/>
            <person name="Kern R."/>
            <person name="Heyl A."/>
            <person name="Rumpler F."/>
            <person name="Villalobos L.I.A.C."/>
            <person name="Clay J.M."/>
            <person name="Skokan R."/>
            <person name="Toyoda A."/>
            <person name="Suzuki Y."/>
            <person name="Kagoshima H."/>
            <person name="Schijlen E."/>
            <person name="Tajeshwar N."/>
            <person name="Catarino B."/>
            <person name="Hetherington A.J."/>
            <person name="Saltykova A."/>
            <person name="Bonnot C."/>
            <person name="Breuninger H."/>
            <person name="Symeonidi A."/>
            <person name="Radhakrishnan G.V."/>
            <person name="Van Nieuwerburgh F."/>
            <person name="Deforce D."/>
            <person name="Chang C."/>
            <person name="Karol K.G."/>
            <person name="Hedrich R."/>
            <person name="Ulvskov P."/>
            <person name="Glockner G."/>
            <person name="Delwiche C.F."/>
            <person name="Petrasek J."/>
            <person name="Van de Peer Y."/>
            <person name="Friml J."/>
            <person name="Beilby M."/>
            <person name="Dolan L."/>
            <person name="Kohara Y."/>
            <person name="Sugano S."/>
            <person name="Fujiyama A."/>
            <person name="Delaux P.-M."/>
            <person name="Quint M."/>
            <person name="TheiBen G."/>
            <person name="Hagemann M."/>
            <person name="Harholt J."/>
            <person name="Dunand C."/>
            <person name="Zachgo S."/>
            <person name="Langdale J."/>
            <person name="Maumus F."/>
            <person name="Straeten D.V.D."/>
            <person name="Gould S.B."/>
            <person name="Rensing S.A."/>
        </authorList>
    </citation>
    <scope>NUCLEOTIDE SEQUENCE [LARGE SCALE GENOMIC DNA]</scope>
    <source>
        <strain evidence="4 5">S276</strain>
    </source>
</reference>
<dbReference type="UniPathway" id="UPA00196"/>
<name>A0A388KS33_CHABU</name>
<feature type="region of interest" description="Disordered" evidence="3">
    <location>
        <begin position="101"/>
        <end position="133"/>
    </location>
</feature>
<comment type="similarity">
    <text evidence="1">Belongs to the PIGL family.</text>
</comment>
<evidence type="ECO:0000256" key="2">
    <source>
        <dbReference type="ARBA" id="ARBA00012176"/>
    </source>
</evidence>
<evidence type="ECO:0000256" key="3">
    <source>
        <dbReference type="SAM" id="MobiDB-lite"/>
    </source>
</evidence>
<gene>
    <name evidence="4" type="ORF">CBR_g12600</name>
</gene>
<dbReference type="AlphaFoldDB" id="A0A388KS33"/>
<dbReference type="InterPro" id="IPR011051">
    <property type="entry name" value="RmlC_Cupin_sf"/>
</dbReference>
<dbReference type="Gramene" id="GBG72880">
    <property type="protein sequence ID" value="GBG72880"/>
    <property type="gene ID" value="CBR_g12600"/>
</dbReference>
<dbReference type="PANTHER" id="PTHR35721:SF1">
    <property type="entry name" value="UREIDOGLYCOLATE HYDROLASE"/>
    <property type="match status" value="1"/>
</dbReference>
<dbReference type="InterPro" id="IPR024078">
    <property type="entry name" value="LmbE-like_dom_sf"/>
</dbReference>
<evidence type="ECO:0000256" key="1">
    <source>
        <dbReference type="ARBA" id="ARBA00006066"/>
    </source>
</evidence>
<dbReference type="EMBL" id="BFEA01000173">
    <property type="protein sequence ID" value="GBG72880.1"/>
    <property type="molecule type" value="Genomic_DNA"/>
</dbReference>
<proteinExistence type="inferred from homology"/>
<dbReference type="EC" id="3.5.1.89" evidence="2"/>
<dbReference type="InterPro" id="IPR003737">
    <property type="entry name" value="GlcNAc_PI_deacetylase-related"/>
</dbReference>
<dbReference type="InterPro" id="IPR024060">
    <property type="entry name" value="Ureidoglycolate_lyase_dom_sf"/>
</dbReference>
<organism evidence="4 5">
    <name type="scientific">Chara braunii</name>
    <name type="common">Braun's stonewort</name>
    <dbReference type="NCBI Taxonomy" id="69332"/>
    <lineage>
        <taxon>Eukaryota</taxon>
        <taxon>Viridiplantae</taxon>
        <taxon>Streptophyta</taxon>
        <taxon>Charophyceae</taxon>
        <taxon>Charales</taxon>
        <taxon>Characeae</taxon>
        <taxon>Chara</taxon>
    </lineage>
</organism>
<dbReference type="Gene3D" id="2.60.120.480">
    <property type="entry name" value="Ureidoglycolate hydrolase"/>
    <property type="match status" value="1"/>
</dbReference>
<dbReference type="OrthoDB" id="2018886at2759"/>
<dbReference type="GO" id="GO:0016020">
    <property type="term" value="C:membrane"/>
    <property type="evidence" value="ECO:0007669"/>
    <property type="project" value="GOC"/>
</dbReference>
<feature type="compositionally biased region" description="Acidic residues" evidence="3">
    <location>
        <begin position="107"/>
        <end position="129"/>
    </location>
</feature>
<dbReference type="Pfam" id="PF02585">
    <property type="entry name" value="PIG-L"/>
    <property type="match status" value="1"/>
</dbReference>
<feature type="region of interest" description="Disordered" evidence="3">
    <location>
        <begin position="258"/>
        <end position="279"/>
    </location>
</feature>
<dbReference type="GO" id="GO:0004848">
    <property type="term" value="F:ureidoglycolate hydrolase activity"/>
    <property type="evidence" value="ECO:0007669"/>
    <property type="project" value="InterPro"/>
</dbReference>
<evidence type="ECO:0000313" key="4">
    <source>
        <dbReference type="EMBL" id="GBG72880.1"/>
    </source>
</evidence>
<dbReference type="SUPFAM" id="SSF102588">
    <property type="entry name" value="LmbE-like"/>
    <property type="match status" value="2"/>
</dbReference>
<accession>A0A388KS33</accession>
<dbReference type="Proteomes" id="UP000265515">
    <property type="component" value="Unassembled WGS sequence"/>
</dbReference>
<feature type="compositionally biased region" description="Gly residues" evidence="3">
    <location>
        <begin position="265"/>
        <end position="278"/>
    </location>
</feature>
<evidence type="ECO:0000313" key="5">
    <source>
        <dbReference type="Proteomes" id="UP000265515"/>
    </source>
</evidence>
<dbReference type="PANTHER" id="PTHR35721">
    <property type="entry name" value="UREIDOGLYCOLATE HYDROLASE"/>
    <property type="match status" value="1"/>
</dbReference>
<dbReference type="GO" id="GO:0000225">
    <property type="term" value="F:N-acetylglucosaminylphosphatidylinositol deacetylase activity"/>
    <property type="evidence" value="ECO:0007669"/>
    <property type="project" value="UniProtKB-EC"/>
</dbReference>
<dbReference type="SUPFAM" id="SSF51182">
    <property type="entry name" value="RmlC-like cupins"/>
    <property type="match status" value="1"/>
</dbReference>
<dbReference type="GO" id="GO:0006506">
    <property type="term" value="P:GPI anchor biosynthetic process"/>
    <property type="evidence" value="ECO:0007669"/>
    <property type="project" value="UniProtKB-UniPathway"/>
</dbReference>
<sequence>MDRTATALPHKELCDNKEGDNEGYDNKECDNKECDNVMGCIRKDNDGYDSRGRAATKSEGDGENLLLVIAHPDDESMFFAPSILSLVSFDDGEEWMAMTRKRKDKNEEEEKVVEEEEGEEEVEEEEEEEVGVKAGGRKTRSKWRRRMFVLCLSSGNADGLGAIRTNELYSACETLGISREEVVVLDLPGLQDGFDKKWDEGLISKLVAMAVIRSRATSILTFDHHGISGHPNHISVHRGVVAFLANQSSLLRSEQLMARQPEQTDGGGGRGGGGGGGDYKYEGCGEERNVRSIEGKEDGWWLLGEESSGGKWYGREEDSGGKKWREKVEGGRVVVEGWELVSTGLIRKYIAWFDLAFSVLECTFSGRRADWLLFRSPSVWTGISAMAKHASQFVWYRRLFVVFSRYSYINTLRRRKLRKGERVMEVANDVVIGGSLLSANKPEVRKLRAVPIMRDNFAPFGEVAEPQEDGPPESGPMDVSLDLSRGTPRFYIMRLRDRCLKVRHITHHAMVTQCLGTMTPRAWYLAVAPPSLVEEGQEQGLHDGETCPKGVLIHRKGESWHAYRPPKVDDIQVFRIDGPKFLKLHRGTWHEGPLFDGGMMDFYNLELNDTNVNDHTKHSFLEQDGVVFEIEDDQAAT</sequence>
<dbReference type="Gene3D" id="3.40.50.10320">
    <property type="entry name" value="LmbE-like"/>
    <property type="match status" value="2"/>
</dbReference>
<keyword evidence="5" id="KW-1185">Reference proteome</keyword>
<comment type="caution">
    <text evidence="4">The sequence shown here is derived from an EMBL/GenBank/DDBJ whole genome shotgun (WGS) entry which is preliminary data.</text>
</comment>